<evidence type="ECO:0000259" key="4">
    <source>
        <dbReference type="Pfam" id="PF20266"/>
    </source>
</evidence>
<dbReference type="Gene3D" id="1.25.40.10">
    <property type="entry name" value="Tetratricopeptide repeat domain"/>
    <property type="match status" value="1"/>
</dbReference>
<evidence type="ECO:0000256" key="1">
    <source>
        <dbReference type="ARBA" id="ARBA00008307"/>
    </source>
</evidence>
<accession>A0A1S3IGB1</accession>
<protein>
    <submittedName>
        <fullName evidence="6">Uncharacterized protein LOC106164043</fullName>
    </submittedName>
</protein>
<dbReference type="InterPro" id="IPR046906">
    <property type="entry name" value="Mab-21_HhH/H2TH-like"/>
</dbReference>
<dbReference type="RefSeq" id="XP_013397257.1">
    <property type="nucleotide sequence ID" value="XM_013541803.1"/>
</dbReference>
<dbReference type="Pfam" id="PF03281">
    <property type="entry name" value="Mab-21"/>
    <property type="match status" value="1"/>
</dbReference>
<evidence type="ECO:0000259" key="3">
    <source>
        <dbReference type="Pfam" id="PF03281"/>
    </source>
</evidence>
<dbReference type="Pfam" id="PF20266">
    <property type="entry name" value="Mab-21_C"/>
    <property type="match status" value="1"/>
</dbReference>
<feature type="domain" description="Mab-21-like nucleotidyltransferase" evidence="3">
    <location>
        <begin position="182"/>
        <end position="248"/>
    </location>
</feature>
<reference evidence="6" key="1">
    <citation type="submission" date="2025-08" db="UniProtKB">
        <authorList>
            <consortium name="RefSeq"/>
        </authorList>
    </citation>
    <scope>IDENTIFICATION</scope>
    <source>
        <tissue evidence="6">Gonads</tissue>
    </source>
</reference>
<sequence length="754" mass="85540">MSEQLKNTLDWDWTATVPLQHLSLIMHSILPPAHLKPNPHLEAQVQELISTKTTDSSLELIGNAFEGIIFPTLCRRSDGKVFIDNPSSPLSLVVLNDRSVGKEGGDRQLYAHFQNNGVHPGFVRLTKLDPDRFTAPVAGNHFVSAEKISDMRINSHVSQDKQCLVYSDHTELDLQQILNRQTIAFPCPEWPSEAEAWRKRQRKSKWPSQDLVEEIVKSGCHVIPGAHPSSKNREIEWGFSFASAQKKLAQTFTPSQRHCFLLFKMLYYDYLDLPTFITPDHLLTLFLWECEKIPQEEWAGLNIATIFLALIDKLLYAVIEGELSDYFIPEYNTIDFIPEDFEFHLMDKISRLRQDPLTHLLNFASIYRFSFSPSEEWKTLSKPLLEDIQELHEDQSRSTVKAFLPFADKLAACFLKETKDKEVLHAYQFIASVFLQGRLRVLDLFSSAHQRVGEDLNLCIQLMELSKREFPDNKHMYSLLGNLGCMYHSLANRSPAGSEKREKMLKKAEEQFGLALACPEASGATRMDYCNFLCNARGQYVDAIPDLLRIIEAEKERPQSGNAYDSAEVGNVDENLQLEIQASETNSVTVLSVMYAFYMLIKAYLQIGEDEPALATLKEFHDCVHGILREKITDVEEIAISFNLLGYSYMRLADKDGYKKAEAAFNMALTCKPNYALAEEKRDECKALVLSLIGPDEQEEVEEEVIPHKDGEPEPGAQSSGCQTGCNSESANAQQEEVLDLVQTLLGDMIYDLD</sequence>
<dbReference type="AlphaFoldDB" id="A0A1S3IGB1"/>
<dbReference type="KEGG" id="lak:106164043"/>
<feature type="domain" description="Mab-21-like HhH/H2TH-like" evidence="4">
    <location>
        <begin position="257"/>
        <end position="348"/>
    </location>
</feature>
<dbReference type="InterPro" id="IPR024810">
    <property type="entry name" value="MAB21L/cGLR"/>
</dbReference>
<dbReference type="SMART" id="SM01265">
    <property type="entry name" value="Mab-21"/>
    <property type="match status" value="1"/>
</dbReference>
<dbReference type="PANTHER" id="PTHR10656">
    <property type="entry name" value="CELL FATE DETERMINING PROTEIN MAB21-RELATED"/>
    <property type="match status" value="1"/>
</dbReference>
<dbReference type="InterPro" id="IPR011990">
    <property type="entry name" value="TPR-like_helical_dom_sf"/>
</dbReference>
<keyword evidence="5" id="KW-1185">Reference proteome</keyword>
<evidence type="ECO:0000313" key="6">
    <source>
        <dbReference type="RefSeq" id="XP_013397257.1"/>
    </source>
</evidence>
<dbReference type="OrthoDB" id="5974723at2759"/>
<comment type="similarity">
    <text evidence="1">Belongs to the mab-21 family.</text>
</comment>
<dbReference type="GeneID" id="106164043"/>
<dbReference type="Gene3D" id="1.10.1410.40">
    <property type="match status" value="1"/>
</dbReference>
<dbReference type="Proteomes" id="UP000085678">
    <property type="component" value="Unplaced"/>
</dbReference>
<dbReference type="InterPro" id="IPR046903">
    <property type="entry name" value="Mab-21-like_nuc_Trfase"/>
</dbReference>
<organism evidence="5 6">
    <name type="scientific">Lingula anatina</name>
    <name type="common">Brachiopod</name>
    <name type="synonym">Lingula unguis</name>
    <dbReference type="NCBI Taxonomy" id="7574"/>
    <lineage>
        <taxon>Eukaryota</taxon>
        <taxon>Metazoa</taxon>
        <taxon>Spiralia</taxon>
        <taxon>Lophotrochozoa</taxon>
        <taxon>Brachiopoda</taxon>
        <taxon>Linguliformea</taxon>
        <taxon>Lingulata</taxon>
        <taxon>Lingulida</taxon>
        <taxon>Linguloidea</taxon>
        <taxon>Lingulidae</taxon>
        <taxon>Lingula</taxon>
    </lineage>
</organism>
<feature type="compositionally biased region" description="Polar residues" evidence="2">
    <location>
        <begin position="717"/>
        <end position="731"/>
    </location>
</feature>
<dbReference type="InParanoid" id="A0A1S3IGB1"/>
<dbReference type="PANTHER" id="PTHR10656:SF69">
    <property type="entry name" value="MAB-21-LIKE HHH_H2TH-LIKE DOMAIN-CONTAINING PROTEIN"/>
    <property type="match status" value="1"/>
</dbReference>
<name>A0A1S3IGB1_LINAN</name>
<gene>
    <name evidence="6" type="primary">LOC106164043</name>
</gene>
<proteinExistence type="inferred from homology"/>
<evidence type="ECO:0000313" key="5">
    <source>
        <dbReference type="Proteomes" id="UP000085678"/>
    </source>
</evidence>
<feature type="region of interest" description="Disordered" evidence="2">
    <location>
        <begin position="698"/>
        <end position="731"/>
    </location>
</feature>
<evidence type="ECO:0000256" key="2">
    <source>
        <dbReference type="SAM" id="MobiDB-lite"/>
    </source>
</evidence>